<dbReference type="OrthoDB" id="2552999at2759"/>
<feature type="compositionally biased region" description="Polar residues" evidence="1">
    <location>
        <begin position="520"/>
        <end position="530"/>
    </location>
</feature>
<dbReference type="RefSeq" id="XP_012190566.1">
    <property type="nucleotide sequence ID" value="XM_012335176.1"/>
</dbReference>
<dbReference type="Proteomes" id="UP000014071">
    <property type="component" value="Unassembled WGS sequence"/>
</dbReference>
<feature type="region of interest" description="Disordered" evidence="1">
    <location>
        <begin position="1"/>
        <end position="620"/>
    </location>
</feature>
<sequence>MDLETDEDGWIGGSSQSIYARKPQPSAHTTPPPNAPKGPKKTVPTTPGRKKKQADDNRSRSLLERMDMDQSLPKTPPPKARSDSQNADHSTTAASTPSPASNAPAPTSPFRTTPSQGIRRPGAKIPSPLPLTSPARKNESGPSHNTRTPLSASHPIPETPLKLSQRGGPQTPATPHYPSYPNSAHSQSRDGDTSRASGLGIGLTPLKTPVPLAPSPDSVRSPLNEALNLRGRAAANTSIGSPLKSGRSDLHGESLALGSSSSQPGNDNMLDRLRGTRSSLGTSASMWAPKSAATSEPDSTAPTSTTSHTIGSGFSSSNLLGVQTGLDRKRPSHRPNGLQLSLGQEISVMQELEEKAEEEYPTSNVSSATVADTFRIDLPEEDVEHENADDWKGTVVPPTPALGCDSPSSDEDQSSSKPPSRSLDAFGWGSSETRKPSLFSDLPSSSTLEANWSGDDDDERKDDVEVFQDMHERAKASSKDRRDGSYGALPPPPINYGKERTPSPTHRLLGKSPKMDGEQGTVQLPTTRANGSEVEGRLNGQRGSPASTTRSMLASESDGDADVENDRPKRDRKKKGAGDTEAKEGEKALEKSRSLKRDKSERIRGRRASQSKEKDVDKAKVLLPSTTFKPAEELAGAVEKVKLEEDKVATATGVGMVEGGAQQTPVAQRVQSIPAVKDDLFSSPAEPRVELPTSTSPEEGGSVGATPEPPTQPKFDWAADDDELDDELPDLDDWGVTLSPSKPSTETFKQQGVADKGSAETGREGVWRRGDKGRKQADGGKAGSAKGDPLGIRIAGRAAGVEPQMGAMPPASTPYGRWNKAKEGSAVKKEESRGARVERGKRSGLGSAEKSMHAPTAGADSAGTKGRIATGAKKKPHSGKK</sequence>
<feature type="compositionally biased region" description="Basic and acidic residues" evidence="1">
    <location>
        <begin position="53"/>
        <end position="68"/>
    </location>
</feature>
<dbReference type="EMBL" id="DF238808">
    <property type="protein sequence ID" value="GAC96979.1"/>
    <property type="molecule type" value="Genomic_DNA"/>
</dbReference>
<organism evidence="2 3">
    <name type="scientific">Pseudozyma hubeiensis (strain SY62)</name>
    <name type="common">Yeast</name>
    <dbReference type="NCBI Taxonomy" id="1305764"/>
    <lineage>
        <taxon>Eukaryota</taxon>
        <taxon>Fungi</taxon>
        <taxon>Dikarya</taxon>
        <taxon>Basidiomycota</taxon>
        <taxon>Ustilaginomycotina</taxon>
        <taxon>Ustilaginomycetes</taxon>
        <taxon>Ustilaginales</taxon>
        <taxon>Ustilaginaceae</taxon>
        <taxon>Pseudozyma</taxon>
    </lineage>
</organism>
<feature type="compositionally biased region" description="Polar residues" evidence="1">
    <location>
        <begin position="292"/>
        <end position="321"/>
    </location>
</feature>
<name>R9P6L5_PSEHS</name>
<dbReference type="GeneID" id="24109845"/>
<feature type="compositionally biased region" description="Polar residues" evidence="1">
    <location>
        <begin position="541"/>
        <end position="554"/>
    </location>
</feature>
<feature type="compositionally biased region" description="Basic and acidic residues" evidence="1">
    <location>
        <begin position="461"/>
        <end position="484"/>
    </location>
</feature>
<dbReference type="AlphaFoldDB" id="R9P6L5"/>
<proteinExistence type="predicted"/>
<feature type="compositionally biased region" description="Polar residues" evidence="1">
    <location>
        <begin position="276"/>
        <end position="285"/>
    </location>
</feature>
<protein>
    <submittedName>
        <fullName evidence="2">Uncharacterized protein</fullName>
    </submittedName>
</protein>
<feature type="region of interest" description="Disordered" evidence="1">
    <location>
        <begin position="678"/>
        <end position="881"/>
    </location>
</feature>
<evidence type="ECO:0000313" key="2">
    <source>
        <dbReference type="EMBL" id="GAC96979.1"/>
    </source>
</evidence>
<feature type="compositionally biased region" description="Polar residues" evidence="1">
    <location>
        <begin position="361"/>
        <end position="370"/>
    </location>
</feature>
<feature type="compositionally biased region" description="Basic and acidic residues" evidence="1">
    <location>
        <begin position="576"/>
        <end position="603"/>
    </location>
</feature>
<dbReference type="eggNOG" id="ENOG502SX3G">
    <property type="taxonomic scope" value="Eukaryota"/>
</dbReference>
<accession>R9P6L5</accession>
<feature type="compositionally biased region" description="Polar residues" evidence="1">
    <location>
        <begin position="140"/>
        <end position="151"/>
    </location>
</feature>
<evidence type="ECO:0000256" key="1">
    <source>
        <dbReference type="SAM" id="MobiDB-lite"/>
    </source>
</evidence>
<feature type="compositionally biased region" description="Low complexity" evidence="1">
    <location>
        <begin position="90"/>
        <end position="109"/>
    </location>
</feature>
<dbReference type="HOGENOM" id="CLU_326802_0_0_1"/>
<feature type="compositionally biased region" description="Polar residues" evidence="1">
    <location>
        <begin position="257"/>
        <end position="266"/>
    </location>
</feature>
<feature type="compositionally biased region" description="Basic residues" evidence="1">
    <location>
        <begin position="872"/>
        <end position="881"/>
    </location>
</feature>
<gene>
    <name evidence="2" type="ORF">PHSY_004563</name>
</gene>
<evidence type="ECO:0000313" key="3">
    <source>
        <dbReference type="Proteomes" id="UP000014071"/>
    </source>
</evidence>
<feature type="compositionally biased region" description="Basic and acidic residues" evidence="1">
    <location>
        <begin position="820"/>
        <end position="841"/>
    </location>
</feature>
<feature type="compositionally biased region" description="Polar residues" evidence="1">
    <location>
        <begin position="738"/>
        <end position="750"/>
    </location>
</feature>
<reference evidence="3" key="1">
    <citation type="journal article" date="2013" name="Genome Announc.">
        <title>Draft genome sequence of the basidiomycetous yeast-like fungus Pseudozyma hubeiensis SY62, which produces an abundant amount of the biosurfactant mannosylerythritol lipids.</title>
        <authorList>
            <person name="Konishi M."/>
            <person name="Hatada Y."/>
            <person name="Horiuchi J."/>
        </authorList>
    </citation>
    <scope>NUCLEOTIDE SEQUENCE [LARGE SCALE GENOMIC DNA]</scope>
    <source>
        <strain evidence="3">SY62</strain>
    </source>
</reference>
<keyword evidence="3" id="KW-1185">Reference proteome</keyword>
<feature type="compositionally biased region" description="Basic and acidic residues" evidence="1">
    <location>
        <begin position="757"/>
        <end position="778"/>
    </location>
</feature>
<feature type="compositionally biased region" description="Basic and acidic residues" evidence="1">
    <location>
        <begin position="610"/>
        <end position="620"/>
    </location>
</feature>
<feature type="compositionally biased region" description="Acidic residues" evidence="1">
    <location>
        <begin position="718"/>
        <end position="733"/>
    </location>
</feature>